<dbReference type="GO" id="GO:0046872">
    <property type="term" value="F:metal ion binding"/>
    <property type="evidence" value="ECO:0007669"/>
    <property type="project" value="UniProtKB-KW"/>
</dbReference>
<gene>
    <name evidence="4" type="ORF">MVES_001395</name>
</gene>
<evidence type="ECO:0000313" key="4">
    <source>
        <dbReference type="EMBL" id="PKI84965.1"/>
    </source>
</evidence>
<keyword evidence="3" id="KW-0472">Membrane</keyword>
<dbReference type="Pfam" id="PF00491">
    <property type="entry name" value="Arginase"/>
    <property type="match status" value="1"/>
</dbReference>
<dbReference type="GO" id="GO:0033389">
    <property type="term" value="P:putrescine biosynthetic process from arginine, via agmatine"/>
    <property type="evidence" value="ECO:0007669"/>
    <property type="project" value="TreeGrafter"/>
</dbReference>
<keyword evidence="3" id="KW-1133">Transmembrane helix</keyword>
<dbReference type="EMBL" id="KZ454988">
    <property type="protein sequence ID" value="PKI84965.1"/>
    <property type="molecule type" value="Genomic_DNA"/>
</dbReference>
<keyword evidence="3" id="KW-0812">Transmembrane</keyword>
<evidence type="ECO:0000256" key="2">
    <source>
        <dbReference type="ARBA" id="ARBA00022801"/>
    </source>
</evidence>
<organism evidence="4 5">
    <name type="scientific">Malassezia vespertilionis</name>
    <dbReference type="NCBI Taxonomy" id="2020962"/>
    <lineage>
        <taxon>Eukaryota</taxon>
        <taxon>Fungi</taxon>
        <taxon>Dikarya</taxon>
        <taxon>Basidiomycota</taxon>
        <taxon>Ustilaginomycotina</taxon>
        <taxon>Malasseziomycetes</taxon>
        <taxon>Malasseziales</taxon>
        <taxon>Malasseziaceae</taxon>
        <taxon>Malassezia</taxon>
    </lineage>
</organism>
<feature type="transmembrane region" description="Helical" evidence="3">
    <location>
        <begin position="589"/>
        <end position="609"/>
    </location>
</feature>
<evidence type="ECO:0000313" key="5">
    <source>
        <dbReference type="Proteomes" id="UP000232875"/>
    </source>
</evidence>
<dbReference type="Gene3D" id="3.40.800.10">
    <property type="entry name" value="Ureohydrolase domain"/>
    <property type="match status" value="1"/>
</dbReference>
<dbReference type="STRING" id="2020962.A0A2N1JEK9"/>
<protein>
    <submittedName>
        <fullName evidence="4">Uncharacterized protein</fullName>
    </submittedName>
</protein>
<feature type="transmembrane region" description="Helical" evidence="3">
    <location>
        <begin position="53"/>
        <end position="72"/>
    </location>
</feature>
<dbReference type="AlphaFoldDB" id="A0A2N1JEK9"/>
<dbReference type="PANTHER" id="PTHR11358:SF26">
    <property type="entry name" value="GUANIDINO ACID HYDROLASE, MITOCHONDRIAL"/>
    <property type="match status" value="1"/>
</dbReference>
<feature type="transmembrane region" description="Helical" evidence="3">
    <location>
        <begin position="25"/>
        <end position="47"/>
    </location>
</feature>
<keyword evidence="2" id="KW-0378">Hydrolase</keyword>
<feature type="transmembrane region" description="Helical" evidence="3">
    <location>
        <begin position="112"/>
        <end position="137"/>
    </location>
</feature>
<keyword evidence="5" id="KW-1185">Reference proteome</keyword>
<sequence length="652" mass="72225">MYLMYARWCKIANGYYQQKSYDMGMYNPVFIAFAIVLFIGFIIANVWVPTYMWVVYLAMVLAIWIVAIVALIRHRRNVPLQREKVIVLSQLKRRFNVKPVVTSWKQLDNMMVLLIVCMTVLLVKQIFLTISFALIPVFFLSPFYYVFSVLPDLAFCTMLASPESIQLFEQSRHIPEARAEMEERFNEEPGALKAGPTPLHAAAVQGPALQSQVAPVAPIEPIAPTDYPAASYPVANYPAANYPVTDYPLVANPGQAPPTTEPQQVLGHQDHHVRDIADAFNPILGINPYLSESKIVDCGNIGVGSLDQFEEAYGAVLQQSVPTGKGTVAALRPRYRKGTPLYHAKDGKTHPRVALMSSNESSVLPALRALGKVYEQITVLHFGARLGTSGGSNPLYQAAEEGLLSNSSIHVGLQAPLHGKNFNDYERDSTFGFTQLEVWELEKFGVDGFVDMIRKRVRSMPVYVLVDMDVLHATAFGTGLSMRELRAIVRGVSGVSLVGVEVAGAGVDAAEAATAAATIIYDLFSMMTLYPLDKMPLMPEQRSPRSLRMSSTHRTDRQLTRKQQNDRALVEFATATWSDWAEIVLDTRVFMTLFALVATSFFVGMLASTQREKFEDTISSGIYLAILVFMLVFVVGALGLFLLALKNVFVGL</sequence>
<dbReference type="InterPro" id="IPR006035">
    <property type="entry name" value="Ureohydrolase"/>
</dbReference>
<keyword evidence="1" id="KW-0479">Metal-binding</keyword>
<dbReference type="SUPFAM" id="SSF52768">
    <property type="entry name" value="Arginase/deacetylase"/>
    <property type="match status" value="1"/>
</dbReference>
<proteinExistence type="predicted"/>
<evidence type="ECO:0000256" key="3">
    <source>
        <dbReference type="SAM" id="Phobius"/>
    </source>
</evidence>
<dbReference type="InterPro" id="IPR023696">
    <property type="entry name" value="Ureohydrolase_dom_sf"/>
</dbReference>
<dbReference type="OrthoDB" id="288726at2759"/>
<accession>A0A2N1JEK9</accession>
<name>A0A2N1JEK9_9BASI</name>
<dbReference type="PANTHER" id="PTHR11358">
    <property type="entry name" value="ARGINASE/AGMATINASE"/>
    <property type="match status" value="1"/>
</dbReference>
<reference evidence="4 5" key="1">
    <citation type="submission" date="2017-10" db="EMBL/GenBank/DDBJ databases">
        <title>A novel species of cold-tolerant Malassezia isolated from bats.</title>
        <authorList>
            <person name="Lorch J.M."/>
            <person name="Palmer J.M."/>
            <person name="Vanderwolf K.J."/>
            <person name="Schmidt K.Z."/>
            <person name="Verant M.L."/>
            <person name="Weller T.J."/>
            <person name="Blehert D.S."/>
        </authorList>
    </citation>
    <scope>NUCLEOTIDE SEQUENCE [LARGE SCALE GENOMIC DNA]</scope>
    <source>
        <strain evidence="4 5">NWHC:44797-103</strain>
    </source>
</reference>
<dbReference type="GO" id="GO:0008783">
    <property type="term" value="F:agmatinase activity"/>
    <property type="evidence" value="ECO:0007669"/>
    <property type="project" value="TreeGrafter"/>
</dbReference>
<evidence type="ECO:0000256" key="1">
    <source>
        <dbReference type="ARBA" id="ARBA00022723"/>
    </source>
</evidence>
<dbReference type="Proteomes" id="UP000232875">
    <property type="component" value="Unassembled WGS sequence"/>
</dbReference>
<feature type="transmembrane region" description="Helical" evidence="3">
    <location>
        <begin position="621"/>
        <end position="645"/>
    </location>
</feature>